<dbReference type="AlphaFoldDB" id="A0A095V269"/>
<protein>
    <submittedName>
        <fullName evidence="3">Histidine kinase</fullName>
    </submittedName>
</protein>
<gene>
    <name evidence="3" type="ORF">LG45_04765</name>
</gene>
<accession>A0A095V269</accession>
<dbReference type="PROSITE" id="PS50005">
    <property type="entry name" value="TPR"/>
    <property type="match status" value="1"/>
</dbReference>
<evidence type="ECO:0000256" key="2">
    <source>
        <dbReference type="SAM" id="SignalP"/>
    </source>
</evidence>
<sequence length="384" mass="44086">MKKLFLFLLLFCFSFSGFSQIVKDSVLSRKMDKYRDLTISVPASYSKDSKKTYPLLVLLDGDYLFDAFNGALSYGNYWDDLPETIIVGLHQNGNNERYDDCKIDESTGLPEGKGEKFFEFIGGELLPYIQSKYRVGNFKIIAGHDVTAGFMNLFLYKDQPLFNAYINLSPELSTEMEVRIADRLSAQKENIFYYLSSADGDIKKMRENIALLDTNIKSVSNPNLNYKYDEIKGASHYSLVLYSIPNALYQFFASYKPISTDEFQQKIVKLESGYVDYLKNKYEVLEKTIGIKMPIRVNDFKAIEAAILKNKAYGEFEQLAQLSSKSYPKAMLSEYHMARYYEFNGDMKRAVKSYQNAFSLEPIGDLTKDMMLAKADELRGQIKK</sequence>
<dbReference type="eggNOG" id="COG2819">
    <property type="taxonomic scope" value="Bacteria"/>
</dbReference>
<reference evidence="3 4" key="1">
    <citation type="submission" date="2014-09" db="EMBL/GenBank/DDBJ databases">
        <title>Whole Genome Shotgun of Flavobacterium aquatile LMG 4008.</title>
        <authorList>
            <person name="Gale A.N."/>
            <person name="Pipes S.E."/>
            <person name="Newman J.D."/>
        </authorList>
    </citation>
    <scope>NUCLEOTIDE SEQUENCE [LARGE SCALE GENOMIC DNA]</scope>
    <source>
        <strain evidence="3 4">LMG 4008</strain>
    </source>
</reference>
<dbReference type="InterPro" id="IPR029058">
    <property type="entry name" value="AB_hydrolase_fold"/>
</dbReference>
<dbReference type="OrthoDB" id="1142077at2"/>
<evidence type="ECO:0000313" key="3">
    <source>
        <dbReference type="EMBL" id="KGD68955.1"/>
    </source>
</evidence>
<dbReference type="InterPro" id="IPR000801">
    <property type="entry name" value="Esterase-like"/>
</dbReference>
<evidence type="ECO:0000313" key="4">
    <source>
        <dbReference type="Proteomes" id="UP000029554"/>
    </source>
</evidence>
<keyword evidence="3" id="KW-0418">Kinase</keyword>
<dbReference type="PANTHER" id="PTHR48098:SF6">
    <property type="entry name" value="FERRI-BACILLIBACTIN ESTERASE BESA"/>
    <property type="match status" value="1"/>
</dbReference>
<dbReference type="InterPro" id="IPR019734">
    <property type="entry name" value="TPR_rpt"/>
</dbReference>
<dbReference type="SUPFAM" id="SSF53474">
    <property type="entry name" value="alpha/beta-Hydrolases"/>
    <property type="match status" value="1"/>
</dbReference>
<dbReference type="Gene3D" id="3.40.50.1820">
    <property type="entry name" value="alpha/beta hydrolase"/>
    <property type="match status" value="1"/>
</dbReference>
<proteinExistence type="predicted"/>
<dbReference type="InterPro" id="IPR050583">
    <property type="entry name" value="Mycobacterial_A85_antigen"/>
</dbReference>
<dbReference type="STRING" id="1453498.LG45_04765"/>
<keyword evidence="2" id="KW-0732">Signal</keyword>
<dbReference type="InterPro" id="IPR011990">
    <property type="entry name" value="TPR-like_helical_dom_sf"/>
</dbReference>
<name>A0A095V269_9FLAO</name>
<dbReference type="GO" id="GO:0016301">
    <property type="term" value="F:kinase activity"/>
    <property type="evidence" value="ECO:0007669"/>
    <property type="project" value="UniProtKB-KW"/>
</dbReference>
<keyword evidence="1" id="KW-0802">TPR repeat</keyword>
<feature type="signal peptide" evidence="2">
    <location>
        <begin position="1"/>
        <end position="19"/>
    </location>
</feature>
<comment type="caution">
    <text evidence="3">The sequence shown here is derived from an EMBL/GenBank/DDBJ whole genome shotgun (WGS) entry which is preliminary data.</text>
</comment>
<dbReference type="Proteomes" id="UP000029554">
    <property type="component" value="Unassembled WGS sequence"/>
</dbReference>
<organism evidence="3 4">
    <name type="scientific">Flavobacterium aquatile LMG 4008 = ATCC 11947</name>
    <dbReference type="NCBI Taxonomy" id="1453498"/>
    <lineage>
        <taxon>Bacteria</taxon>
        <taxon>Pseudomonadati</taxon>
        <taxon>Bacteroidota</taxon>
        <taxon>Flavobacteriia</taxon>
        <taxon>Flavobacteriales</taxon>
        <taxon>Flavobacteriaceae</taxon>
        <taxon>Flavobacterium</taxon>
    </lineage>
</organism>
<dbReference type="EMBL" id="JRHH01000002">
    <property type="protein sequence ID" value="KGD68955.1"/>
    <property type="molecule type" value="Genomic_DNA"/>
</dbReference>
<keyword evidence="4" id="KW-1185">Reference proteome</keyword>
<feature type="chain" id="PRO_5001911597" evidence="2">
    <location>
        <begin position="20"/>
        <end position="384"/>
    </location>
</feature>
<dbReference type="PANTHER" id="PTHR48098">
    <property type="entry name" value="ENTEROCHELIN ESTERASE-RELATED"/>
    <property type="match status" value="1"/>
</dbReference>
<dbReference type="Gene3D" id="1.25.40.10">
    <property type="entry name" value="Tetratricopeptide repeat domain"/>
    <property type="match status" value="1"/>
</dbReference>
<dbReference type="Pfam" id="PF00756">
    <property type="entry name" value="Esterase"/>
    <property type="match status" value="1"/>
</dbReference>
<keyword evidence="3" id="KW-0808">Transferase</keyword>
<dbReference type="RefSeq" id="WP_035124859.1">
    <property type="nucleotide sequence ID" value="NZ_JRHH01000002.1"/>
</dbReference>
<feature type="repeat" description="TPR" evidence="1">
    <location>
        <begin position="331"/>
        <end position="364"/>
    </location>
</feature>
<evidence type="ECO:0000256" key="1">
    <source>
        <dbReference type="PROSITE-ProRule" id="PRU00339"/>
    </source>
</evidence>